<dbReference type="InterPro" id="IPR007627">
    <property type="entry name" value="RNA_pol_sigma70_r2"/>
</dbReference>
<evidence type="ECO:0000313" key="11">
    <source>
        <dbReference type="EMBL" id="MBS7457935.1"/>
    </source>
</evidence>
<comment type="subcellular location">
    <subcellularLocation>
        <location evidence="6">Cytoplasm</location>
    </subcellularLocation>
</comment>
<evidence type="ECO:0000313" key="12">
    <source>
        <dbReference type="Proteomes" id="UP000675747"/>
    </source>
</evidence>
<dbReference type="Gene3D" id="1.10.220.120">
    <property type="entry name" value="Sigma-70 factor, region 1.1"/>
    <property type="match status" value="1"/>
</dbReference>
<feature type="region of interest" description="Sigma-70 factor domain-3" evidence="6">
    <location>
        <begin position="475"/>
        <end position="551"/>
    </location>
</feature>
<feature type="domain" description="RNA polymerase sigma-70" evidence="8">
    <location>
        <begin position="420"/>
        <end position="433"/>
    </location>
</feature>
<feature type="region of interest" description="Disordered" evidence="7">
    <location>
        <begin position="192"/>
        <end position="232"/>
    </location>
</feature>
<dbReference type="GO" id="GO:0005737">
    <property type="term" value="C:cytoplasm"/>
    <property type="evidence" value="ECO:0007669"/>
    <property type="project" value="UniProtKB-SubCell"/>
</dbReference>
<dbReference type="HAMAP" id="MF_00963">
    <property type="entry name" value="Sigma70_RpoD_SigA"/>
    <property type="match status" value="1"/>
</dbReference>
<dbReference type="NCBIfam" id="TIGR02937">
    <property type="entry name" value="sigma70-ECF"/>
    <property type="match status" value="1"/>
</dbReference>
<keyword evidence="4 6" id="KW-0238">DNA-binding</keyword>
<keyword evidence="5 6" id="KW-0804">Transcription</keyword>
<evidence type="ECO:0000256" key="3">
    <source>
        <dbReference type="ARBA" id="ARBA00023082"/>
    </source>
</evidence>
<reference evidence="10" key="2">
    <citation type="submission" date="2021-04" db="EMBL/GenBank/DDBJ databases">
        <authorList>
            <person name="Karlyshev A.V."/>
        </authorList>
    </citation>
    <scope>NUCLEOTIDE SEQUENCE</scope>
    <source>
        <strain evidence="10">LMG 29479</strain>
    </source>
</reference>
<evidence type="ECO:0000259" key="8">
    <source>
        <dbReference type="PROSITE" id="PS00715"/>
    </source>
</evidence>
<dbReference type="AlphaFoldDB" id="A0A8J7VVC7"/>
<evidence type="ECO:0000256" key="7">
    <source>
        <dbReference type="SAM" id="MobiDB-lite"/>
    </source>
</evidence>
<dbReference type="InterPro" id="IPR036388">
    <property type="entry name" value="WH-like_DNA-bd_sf"/>
</dbReference>
<feature type="region of interest" description="Sigma-70 factor domain-2" evidence="6">
    <location>
        <begin position="396"/>
        <end position="466"/>
    </location>
</feature>
<feature type="short sequence motif" description="Interaction with polymerase core subunit RpoC" evidence="6">
    <location>
        <begin position="420"/>
        <end position="423"/>
    </location>
</feature>
<proteinExistence type="inferred from homology"/>
<dbReference type="InterPro" id="IPR013325">
    <property type="entry name" value="RNA_pol_sigma_r2"/>
</dbReference>
<dbReference type="InterPro" id="IPR007127">
    <property type="entry name" value="RNA_pol_sigma_70_r1_1"/>
</dbReference>
<evidence type="ECO:0000256" key="5">
    <source>
        <dbReference type="ARBA" id="ARBA00023163"/>
    </source>
</evidence>
<dbReference type="InterPro" id="IPR007631">
    <property type="entry name" value="RNA_pol_sigma_70_non-ess"/>
</dbReference>
<dbReference type="RefSeq" id="WP_211926883.1">
    <property type="nucleotide sequence ID" value="NZ_JAGQFT020000008.1"/>
</dbReference>
<comment type="caution">
    <text evidence="10">The sequence shown here is derived from an EMBL/GenBank/DDBJ whole genome shotgun (WGS) entry which is preliminary data.</text>
</comment>
<dbReference type="PROSITE" id="PS00715">
    <property type="entry name" value="SIGMA70_1"/>
    <property type="match status" value="1"/>
</dbReference>
<dbReference type="InterPro" id="IPR013324">
    <property type="entry name" value="RNA_pol_sigma_r3/r4-like"/>
</dbReference>
<comment type="subunit">
    <text evidence="6">Interacts transiently with the RNA polymerase catalytic core.</text>
</comment>
<comment type="similarity">
    <text evidence="6">Belongs to the sigma-70 factor family. RpoD/SigA subfamily.</text>
</comment>
<gene>
    <name evidence="6 10" type="primary">rpoD</name>
    <name evidence="11" type="ORF">KB893_012425</name>
    <name evidence="10" type="ORF">KB893_10595</name>
</gene>
<feature type="region of interest" description="Sigma-70 factor domain-4" evidence="6">
    <location>
        <begin position="564"/>
        <end position="617"/>
    </location>
</feature>
<dbReference type="Pfam" id="PF04546">
    <property type="entry name" value="Sigma70_ner"/>
    <property type="match status" value="1"/>
</dbReference>
<evidence type="ECO:0000256" key="4">
    <source>
        <dbReference type="ARBA" id="ARBA00023125"/>
    </source>
</evidence>
<dbReference type="InterPro" id="IPR050239">
    <property type="entry name" value="Sigma-70_RNA_pol_init_factors"/>
</dbReference>
<name>A0A8J7VVC7_9GAMM</name>
<evidence type="ECO:0000259" key="9">
    <source>
        <dbReference type="PROSITE" id="PS00716"/>
    </source>
</evidence>
<dbReference type="EMBL" id="JAGQFT020000008">
    <property type="protein sequence ID" value="MBS7457935.1"/>
    <property type="molecule type" value="Genomic_DNA"/>
</dbReference>
<dbReference type="EMBL" id="JAGQFT010000087">
    <property type="protein sequence ID" value="MBR0562961.1"/>
    <property type="molecule type" value="Genomic_DNA"/>
</dbReference>
<organism evidence="10">
    <name type="scientific">Coralloluteibacterium stylophorae</name>
    <dbReference type="NCBI Taxonomy" id="1776034"/>
    <lineage>
        <taxon>Bacteria</taxon>
        <taxon>Pseudomonadati</taxon>
        <taxon>Pseudomonadota</taxon>
        <taxon>Gammaproteobacteria</taxon>
        <taxon>Lysobacterales</taxon>
        <taxon>Lysobacteraceae</taxon>
        <taxon>Coralloluteibacterium</taxon>
    </lineage>
</organism>
<dbReference type="Pfam" id="PF03979">
    <property type="entry name" value="Sigma70_r1_1"/>
    <property type="match status" value="1"/>
</dbReference>
<protein>
    <recommendedName>
        <fullName evidence="6">RNA polymerase sigma factor RpoD</fullName>
    </recommendedName>
    <alternativeName>
        <fullName evidence="6">Sigma-70</fullName>
    </alternativeName>
</protein>
<evidence type="ECO:0000256" key="2">
    <source>
        <dbReference type="ARBA" id="ARBA00023015"/>
    </source>
</evidence>
<dbReference type="FunFam" id="1.10.220.120:FF:000001">
    <property type="entry name" value="RNA polymerase sigma factor RpoD"/>
    <property type="match status" value="1"/>
</dbReference>
<evidence type="ECO:0000256" key="1">
    <source>
        <dbReference type="ARBA" id="ARBA00022490"/>
    </source>
</evidence>
<keyword evidence="12" id="KW-1185">Reference proteome</keyword>
<dbReference type="PROSITE" id="PS00716">
    <property type="entry name" value="SIGMA70_2"/>
    <property type="match status" value="1"/>
</dbReference>
<keyword evidence="1 6" id="KW-0963">Cytoplasm</keyword>
<evidence type="ECO:0000313" key="10">
    <source>
        <dbReference type="EMBL" id="MBR0562961.1"/>
    </source>
</evidence>
<dbReference type="InterPro" id="IPR012760">
    <property type="entry name" value="RNA_pol_sigma_RpoD_C"/>
</dbReference>
<comment type="function">
    <text evidence="6">Sigma factors are initiation factors that promote the attachment of RNA polymerase to specific initiation sites and are then released. This sigma factor is the primary sigma factor during exponential growth.</text>
</comment>
<keyword evidence="3 6" id="KW-0731">Sigma factor</keyword>
<dbReference type="FunFam" id="1.10.10.10:FF:000002">
    <property type="entry name" value="RNA polymerase sigma factor SigA"/>
    <property type="match status" value="1"/>
</dbReference>
<dbReference type="FunFam" id="1.10.601.10:FF:000002">
    <property type="entry name" value="RNA polymerase sigma factor RpoD"/>
    <property type="match status" value="1"/>
</dbReference>
<dbReference type="GO" id="GO:0003677">
    <property type="term" value="F:DNA binding"/>
    <property type="evidence" value="ECO:0007669"/>
    <property type="project" value="UniProtKB-UniRule"/>
</dbReference>
<dbReference type="InterPro" id="IPR007624">
    <property type="entry name" value="RNA_pol_sigma70_r3"/>
</dbReference>
<dbReference type="InterPro" id="IPR000943">
    <property type="entry name" value="RNA_pol_sigma70"/>
</dbReference>
<dbReference type="Proteomes" id="UP000675747">
    <property type="component" value="Unassembled WGS sequence"/>
</dbReference>
<evidence type="ECO:0000256" key="6">
    <source>
        <dbReference type="HAMAP-Rule" id="MF_00963"/>
    </source>
</evidence>
<dbReference type="InterPro" id="IPR014284">
    <property type="entry name" value="RNA_pol_sigma-70_dom"/>
</dbReference>
<dbReference type="PANTHER" id="PTHR30603:SF60">
    <property type="entry name" value="RNA POLYMERASE SIGMA FACTOR RPOD"/>
    <property type="match status" value="1"/>
</dbReference>
<dbReference type="CDD" id="cd06171">
    <property type="entry name" value="Sigma70_r4"/>
    <property type="match status" value="1"/>
</dbReference>
<dbReference type="SUPFAM" id="SSF88946">
    <property type="entry name" value="Sigma2 domain of RNA polymerase sigma factors"/>
    <property type="match status" value="1"/>
</dbReference>
<dbReference type="InterPro" id="IPR007630">
    <property type="entry name" value="RNA_pol_sigma70_r4"/>
</dbReference>
<dbReference type="FunFam" id="1.10.10.10:FF:000004">
    <property type="entry name" value="RNA polymerase sigma factor SigA"/>
    <property type="match status" value="1"/>
</dbReference>
<dbReference type="PRINTS" id="PR00046">
    <property type="entry name" value="SIGMA70FCT"/>
</dbReference>
<dbReference type="GO" id="GO:0016987">
    <property type="term" value="F:sigma factor activity"/>
    <property type="evidence" value="ECO:0007669"/>
    <property type="project" value="UniProtKB-UniRule"/>
</dbReference>
<dbReference type="InterPro" id="IPR028630">
    <property type="entry name" value="Sigma70_RpoD"/>
</dbReference>
<feature type="domain" description="RNA polymerase sigma-70" evidence="9">
    <location>
        <begin position="589"/>
        <end position="615"/>
    </location>
</feature>
<feature type="DNA-binding region" description="H-T-H motif" evidence="6">
    <location>
        <begin position="590"/>
        <end position="609"/>
    </location>
</feature>
<dbReference type="PANTHER" id="PTHR30603">
    <property type="entry name" value="RNA POLYMERASE SIGMA FACTOR RPO"/>
    <property type="match status" value="1"/>
</dbReference>
<dbReference type="GO" id="GO:0006352">
    <property type="term" value="P:DNA-templated transcription initiation"/>
    <property type="evidence" value="ECO:0007669"/>
    <property type="project" value="UniProtKB-UniRule"/>
</dbReference>
<dbReference type="NCBIfam" id="NF004208">
    <property type="entry name" value="PRK05658.1"/>
    <property type="match status" value="1"/>
</dbReference>
<dbReference type="Pfam" id="PF04545">
    <property type="entry name" value="Sigma70_r4"/>
    <property type="match status" value="1"/>
</dbReference>
<reference evidence="11 12" key="1">
    <citation type="journal article" date="2021" name="Microbiol. Resour. Announc.">
        <title>Draft Genome Sequence of Coralloluteibacterium stylophorae LMG 29479T.</title>
        <authorList>
            <person name="Karlyshev A.V."/>
            <person name="Kudryashova E.B."/>
            <person name="Ariskina E.V."/>
            <person name="Conroy A.P."/>
            <person name="Abidueva E.Y."/>
        </authorList>
    </citation>
    <scope>NUCLEOTIDE SEQUENCE [LARGE SCALE GENOMIC DNA]</scope>
    <source>
        <strain evidence="11 12">LMG 29479</strain>
    </source>
</reference>
<accession>A0A8J7VVC7</accession>
<dbReference type="SUPFAM" id="SSF88659">
    <property type="entry name" value="Sigma3 and sigma4 domains of RNA polymerase sigma factors"/>
    <property type="match status" value="2"/>
</dbReference>
<dbReference type="Gene3D" id="1.10.10.10">
    <property type="entry name" value="Winged helix-like DNA-binding domain superfamily/Winged helix DNA-binding domain"/>
    <property type="match status" value="2"/>
</dbReference>
<feature type="compositionally biased region" description="Acidic residues" evidence="7">
    <location>
        <begin position="202"/>
        <end position="224"/>
    </location>
</feature>
<dbReference type="Pfam" id="PF04539">
    <property type="entry name" value="Sigma70_r3"/>
    <property type="match status" value="1"/>
</dbReference>
<dbReference type="InterPro" id="IPR009042">
    <property type="entry name" value="RNA_pol_sigma70_r1_2"/>
</dbReference>
<dbReference type="InterPro" id="IPR042189">
    <property type="entry name" value="RNA_pol_sigma_70_r1_1_sf"/>
</dbReference>
<sequence>MAIEQHQQQQSEIKQLISKGLEQGYLTYAEVNDHLPDDIVDPEQIEDIIGVINSMGIEVHEVAPDAEQLLMADAGSSNRDLDDTAAEEAAAALSALDTEAGRTTDPVRMYMREMGTVELLTREGEIAIAKRIEEGLAQVQQSLASFPWAVEMYLDEYTLHTEGKKRLNEIVTGFADLEAAADEAAREQAAAAALAAANGTDSDSDSDDDSDDDDDSSDGDDDDAGPSGPDPAEVAARLEVIRGLHAKYAKAFAKGGSGDKKAVAIREELVTEIMRLKLPLALLDSLVRRMREVIGAIKENERRVLDIATRHAKMPRKDFLRAWPGNETNLDWADDVIRRKQKWSSGMREHRDAIIAQQERLIALEQEQKLTLAEIKEINRAMAYGEAKARKAKKEMVEANLRLVISIAKKYTNRGLQFLDLIQEGNIGLMKAVDKFEHRRGFKFSTYATWWIRQAITRSIADQARTIRIPVHMIETINKLNRISRQMLQEMGREATPEELAKKMEMPEDKIRKVLKIAKEPISMETPIGDDEDSHLGDFIEDTNIDSPIDSATNTGLTETVRDVLAGLTPREAKVLRMRFGIDMNTDHTLEEVGKQFDVTRERIRQIEAKALRKLRHPSRSETLRSFLDIE</sequence>
<keyword evidence="2 6" id="KW-0805">Transcription regulation</keyword>
<dbReference type="Pfam" id="PF04542">
    <property type="entry name" value="Sigma70_r2"/>
    <property type="match status" value="1"/>
</dbReference>
<dbReference type="Pfam" id="PF00140">
    <property type="entry name" value="Sigma70_r1_2"/>
    <property type="match status" value="1"/>
</dbReference>
<dbReference type="NCBIfam" id="TIGR02393">
    <property type="entry name" value="RpoD_Cterm"/>
    <property type="match status" value="1"/>
</dbReference>
<dbReference type="Gene3D" id="1.10.601.10">
    <property type="entry name" value="RNA Polymerase Primary Sigma Factor"/>
    <property type="match status" value="1"/>
</dbReference>